<dbReference type="KEGG" id="phn:PAEH1_07340"/>
<dbReference type="GO" id="GO:0016758">
    <property type="term" value="F:hexosyltransferase activity"/>
    <property type="evidence" value="ECO:0007669"/>
    <property type="project" value="UniProtKB-ARBA"/>
</dbReference>
<dbReference type="CDD" id="cd04196">
    <property type="entry name" value="GT_2_like_d"/>
    <property type="match status" value="1"/>
</dbReference>
<reference evidence="2 3" key="1">
    <citation type="submission" date="2017-01" db="EMBL/GenBank/DDBJ databases">
        <title>Complete Genome Sequence of Paenalcaligenes hominis, Isolated from a paraplegic Patient with neurogenic bladder.</title>
        <authorList>
            <person name="Mukhopadhyay R."/>
            <person name="Joaquin J."/>
            <person name="Hogue R."/>
            <person name="Kilaru A."/>
            <person name="Jospin G."/>
            <person name="Mars K."/>
            <person name="Eisen J.A."/>
            <person name="Chaturvedi V."/>
        </authorList>
    </citation>
    <scope>NUCLEOTIDE SEQUENCE [LARGE SCALE GENOMIC DNA]</scope>
    <source>
        <strain evidence="2 3">15S00501</strain>
    </source>
</reference>
<dbReference type="AlphaFoldDB" id="A0A1U9K041"/>
<proteinExistence type="predicted"/>
<evidence type="ECO:0000313" key="3">
    <source>
        <dbReference type="Proteomes" id="UP000189369"/>
    </source>
</evidence>
<dbReference type="PANTHER" id="PTHR22916:SF3">
    <property type="entry name" value="UDP-GLCNAC:BETAGAL BETA-1,3-N-ACETYLGLUCOSAMINYLTRANSFERASE-LIKE PROTEIN 1"/>
    <property type="match status" value="1"/>
</dbReference>
<dbReference type="PANTHER" id="PTHR22916">
    <property type="entry name" value="GLYCOSYLTRANSFERASE"/>
    <property type="match status" value="1"/>
</dbReference>
<dbReference type="Pfam" id="PF00535">
    <property type="entry name" value="Glycos_transf_2"/>
    <property type="match status" value="1"/>
</dbReference>
<dbReference type="OrthoDB" id="9802649at2"/>
<dbReference type="SUPFAM" id="SSF53448">
    <property type="entry name" value="Nucleotide-diphospho-sugar transferases"/>
    <property type="match status" value="1"/>
</dbReference>
<dbReference type="InterPro" id="IPR029044">
    <property type="entry name" value="Nucleotide-diphossugar_trans"/>
</dbReference>
<name>A0A1U9K041_9BURK</name>
<dbReference type="InterPro" id="IPR001173">
    <property type="entry name" value="Glyco_trans_2-like"/>
</dbReference>
<dbReference type="Proteomes" id="UP000189369">
    <property type="component" value="Chromosome"/>
</dbReference>
<accession>A0A1U9K041</accession>
<evidence type="ECO:0000259" key="1">
    <source>
        <dbReference type="Pfam" id="PF00535"/>
    </source>
</evidence>
<evidence type="ECO:0000313" key="2">
    <source>
        <dbReference type="EMBL" id="AQS51415.1"/>
    </source>
</evidence>
<dbReference type="Gene3D" id="3.90.550.10">
    <property type="entry name" value="Spore Coat Polysaccharide Biosynthesis Protein SpsA, Chain A"/>
    <property type="match status" value="1"/>
</dbReference>
<dbReference type="STRING" id="643674.PAEH1_07340"/>
<feature type="domain" description="Glycosyltransferase 2-like" evidence="1">
    <location>
        <begin position="10"/>
        <end position="122"/>
    </location>
</feature>
<sequence>MPKDYPAIDVVLAAFNGERYIKAQIESILEQDYAGPIRILVRDDGSTDATVAIVQQLMTQPLPARRHIDLFERTEGKGNVTENFAQLLALSTAPYVALADQDDIWLAHKLRIQLVAMQSLERQFSPAPFLVCSDLRVVDAELNLIADSFWALQKLNPTWINDWRDLLVQNMVTGCTILINRAAVTAVLPIPVHLKLFHDHWIAIAVSKSGHAVALAEPTVLYRQHGRNVEAAHSFNYAYARRKLTQLIAISRRSQAAAHYLQQPVSFFAVVWRKLKLNLQRFFYK</sequence>
<dbReference type="EMBL" id="CP019697">
    <property type="protein sequence ID" value="AQS51415.1"/>
    <property type="molecule type" value="Genomic_DNA"/>
</dbReference>
<gene>
    <name evidence="2" type="ORF">PAEH1_07340</name>
</gene>
<organism evidence="2 3">
    <name type="scientific">Paenalcaligenes hominis</name>
    <dbReference type="NCBI Taxonomy" id="643674"/>
    <lineage>
        <taxon>Bacteria</taxon>
        <taxon>Pseudomonadati</taxon>
        <taxon>Pseudomonadota</taxon>
        <taxon>Betaproteobacteria</taxon>
        <taxon>Burkholderiales</taxon>
        <taxon>Alcaligenaceae</taxon>
        <taxon>Paenalcaligenes</taxon>
    </lineage>
</organism>
<protein>
    <recommendedName>
        <fullName evidence="1">Glycosyltransferase 2-like domain-containing protein</fullName>
    </recommendedName>
</protein>